<gene>
    <name evidence="2" type="ORF">CYMTET_20277</name>
</gene>
<dbReference type="EMBL" id="LGRX02009808">
    <property type="protein sequence ID" value="KAK3271367.1"/>
    <property type="molecule type" value="Genomic_DNA"/>
</dbReference>
<comment type="caution">
    <text evidence="2">The sequence shown here is derived from an EMBL/GenBank/DDBJ whole genome shotgun (WGS) entry which is preliminary data.</text>
</comment>
<name>A0AAE0L4B9_9CHLO</name>
<evidence type="ECO:0000313" key="3">
    <source>
        <dbReference type="Proteomes" id="UP001190700"/>
    </source>
</evidence>
<reference evidence="2 3" key="1">
    <citation type="journal article" date="2015" name="Genome Biol. Evol.">
        <title>Comparative Genomics of a Bacterivorous Green Alga Reveals Evolutionary Causalities and Consequences of Phago-Mixotrophic Mode of Nutrition.</title>
        <authorList>
            <person name="Burns J.A."/>
            <person name="Paasch A."/>
            <person name="Narechania A."/>
            <person name="Kim E."/>
        </authorList>
    </citation>
    <scope>NUCLEOTIDE SEQUENCE [LARGE SCALE GENOMIC DNA]</scope>
    <source>
        <strain evidence="2 3">PLY_AMNH</strain>
    </source>
</reference>
<keyword evidence="3" id="KW-1185">Reference proteome</keyword>
<sequence>MQADSEKRVHKRPLAQISGWRTSFFARHRHAAGAQRENRKTRATASISQSQATGGYQRRGEREAARAHATPPEKNIPFTSWAQVTSDFSFGADTSMDLDTGTLLGEKRSHPTAEILNTTSPSKRKQLDVIKQAKGTSASLAVKYSLGAQQTVDIGQSIAQEPKGAVPERDKRAINAQVTASAAQGGACDMRGIWGWVFLHGRRGKLRRVTWGLLA</sequence>
<feature type="compositionally biased region" description="Polar residues" evidence="1">
    <location>
        <begin position="43"/>
        <end position="54"/>
    </location>
</feature>
<protein>
    <submittedName>
        <fullName evidence="2">Uncharacterized protein</fullName>
    </submittedName>
</protein>
<evidence type="ECO:0000256" key="1">
    <source>
        <dbReference type="SAM" id="MobiDB-lite"/>
    </source>
</evidence>
<feature type="region of interest" description="Disordered" evidence="1">
    <location>
        <begin position="28"/>
        <end position="76"/>
    </location>
</feature>
<dbReference type="Proteomes" id="UP001190700">
    <property type="component" value="Unassembled WGS sequence"/>
</dbReference>
<organism evidence="2 3">
    <name type="scientific">Cymbomonas tetramitiformis</name>
    <dbReference type="NCBI Taxonomy" id="36881"/>
    <lineage>
        <taxon>Eukaryota</taxon>
        <taxon>Viridiplantae</taxon>
        <taxon>Chlorophyta</taxon>
        <taxon>Pyramimonadophyceae</taxon>
        <taxon>Pyramimonadales</taxon>
        <taxon>Pyramimonadaceae</taxon>
        <taxon>Cymbomonas</taxon>
    </lineage>
</organism>
<dbReference type="AlphaFoldDB" id="A0AAE0L4B9"/>
<accession>A0AAE0L4B9</accession>
<evidence type="ECO:0000313" key="2">
    <source>
        <dbReference type="EMBL" id="KAK3271367.1"/>
    </source>
</evidence>
<proteinExistence type="predicted"/>